<comment type="caution">
    <text evidence="4">The sequence shown here is derived from an EMBL/GenBank/DDBJ whole genome shotgun (WGS) entry which is preliminary data.</text>
</comment>
<dbReference type="SUPFAM" id="SSF56529">
    <property type="entry name" value="FAH"/>
    <property type="match status" value="1"/>
</dbReference>
<name>A0A175S0X4_9MICO</name>
<evidence type="ECO:0000313" key="5">
    <source>
        <dbReference type="Proteomes" id="UP000078252"/>
    </source>
</evidence>
<keyword evidence="4" id="KW-0413">Isomerase</keyword>
<feature type="domain" description="Fumarylacetoacetase-like C-terminal" evidence="3">
    <location>
        <begin position="79"/>
        <end position="288"/>
    </location>
</feature>
<dbReference type="OrthoDB" id="9805307at2"/>
<dbReference type="Pfam" id="PF01557">
    <property type="entry name" value="FAA_hydrolase"/>
    <property type="match status" value="1"/>
</dbReference>
<evidence type="ECO:0000259" key="3">
    <source>
        <dbReference type="Pfam" id="PF01557"/>
    </source>
</evidence>
<protein>
    <submittedName>
        <fullName evidence="4">2-hydroxyhepta-2,4-diene-1,7-dioate isomerase</fullName>
    </submittedName>
</protein>
<evidence type="ECO:0000256" key="2">
    <source>
        <dbReference type="ARBA" id="ARBA00022723"/>
    </source>
</evidence>
<dbReference type="FunFam" id="3.90.850.10:FF:000002">
    <property type="entry name" value="2-hydroxyhepta-2,4-diene-1,7-dioate isomerase"/>
    <property type="match status" value="1"/>
</dbReference>
<dbReference type="PANTHER" id="PTHR42796">
    <property type="entry name" value="FUMARYLACETOACETATE HYDROLASE DOMAIN-CONTAINING PROTEIN 2A-RELATED"/>
    <property type="match status" value="1"/>
</dbReference>
<evidence type="ECO:0000256" key="1">
    <source>
        <dbReference type="ARBA" id="ARBA00010211"/>
    </source>
</evidence>
<dbReference type="GO" id="GO:0016853">
    <property type="term" value="F:isomerase activity"/>
    <property type="evidence" value="ECO:0007669"/>
    <property type="project" value="UniProtKB-KW"/>
</dbReference>
<keyword evidence="2" id="KW-0479">Metal-binding</keyword>
<dbReference type="PANTHER" id="PTHR42796:SF4">
    <property type="entry name" value="FUMARYLACETOACETATE HYDROLASE DOMAIN-CONTAINING PROTEIN 2A"/>
    <property type="match status" value="1"/>
</dbReference>
<dbReference type="GO" id="GO:0019752">
    <property type="term" value="P:carboxylic acid metabolic process"/>
    <property type="evidence" value="ECO:0007669"/>
    <property type="project" value="UniProtKB-ARBA"/>
</dbReference>
<dbReference type="InterPro" id="IPR051121">
    <property type="entry name" value="FAH"/>
</dbReference>
<dbReference type="GO" id="GO:0046872">
    <property type="term" value="F:metal ion binding"/>
    <property type="evidence" value="ECO:0007669"/>
    <property type="project" value="UniProtKB-KW"/>
</dbReference>
<gene>
    <name evidence="4" type="ORF">NS184_02510</name>
</gene>
<dbReference type="InterPro" id="IPR036663">
    <property type="entry name" value="Fumarylacetoacetase_C_sf"/>
</dbReference>
<dbReference type="InterPro" id="IPR011234">
    <property type="entry name" value="Fumarylacetoacetase-like_C"/>
</dbReference>
<dbReference type="AlphaFoldDB" id="A0A175S0X4"/>
<dbReference type="Gene3D" id="3.90.850.10">
    <property type="entry name" value="Fumarylacetoacetase-like, C-terminal domain"/>
    <property type="match status" value="1"/>
</dbReference>
<proteinExistence type="inferred from homology"/>
<evidence type="ECO:0000313" key="4">
    <source>
        <dbReference type="EMBL" id="KTR09508.1"/>
    </source>
</evidence>
<comment type="similarity">
    <text evidence="1">Belongs to the FAH family.</text>
</comment>
<reference evidence="4 5" key="1">
    <citation type="journal article" date="2016" name="Front. Microbiol.">
        <title>Genomic Resource of Rice Seed Associated Bacteria.</title>
        <authorList>
            <person name="Midha S."/>
            <person name="Bansal K."/>
            <person name="Sharma S."/>
            <person name="Kumar N."/>
            <person name="Patil P.P."/>
            <person name="Chaudhry V."/>
            <person name="Patil P.B."/>
        </authorList>
    </citation>
    <scope>NUCLEOTIDE SEQUENCE [LARGE SCALE GENOMIC DNA]</scope>
    <source>
        <strain evidence="4 5">NS184</strain>
    </source>
</reference>
<dbReference type="RefSeq" id="WP_058724568.1">
    <property type="nucleotide sequence ID" value="NZ_LDQC01000015.1"/>
</dbReference>
<organism evidence="4 5">
    <name type="scientific">Curtobacterium luteum</name>
    <dbReference type="NCBI Taxonomy" id="33881"/>
    <lineage>
        <taxon>Bacteria</taxon>
        <taxon>Bacillati</taxon>
        <taxon>Actinomycetota</taxon>
        <taxon>Actinomycetes</taxon>
        <taxon>Micrococcales</taxon>
        <taxon>Microbacteriaceae</taxon>
        <taxon>Curtobacterium</taxon>
    </lineage>
</organism>
<accession>A0A175S0X4</accession>
<dbReference type="STRING" id="33881.NS184_02510"/>
<sequence>MQFARLGPAGSEIPVVIDPDGTAVDLRPLTSDITGAFLASEPGPGELVERARAAGDLPTIPADEVAALRRGAPVARPGKVVCIGLNYRDHAAETGAEIPTEPIVFMKDPSTVIGPDDEVLIPRGSTKTDWEIELAVVIGRTARYCASEDEAAACIAGYTIAHDVSEREFQLERGGQWDKGKSCETFNPLGPWLVTPAGLADVGLDAERLGLRLSVNGEVRQDGTTADMIFRPAEVVRYLSQFMVLHPGDVINTGTPAGVALGSGAPYLRAGDVVELSADGLGSQRQTVGAA</sequence>
<dbReference type="PATRIC" id="fig|33881.3.peg.503"/>
<dbReference type="Proteomes" id="UP000078252">
    <property type="component" value="Unassembled WGS sequence"/>
</dbReference>
<dbReference type="EMBL" id="LDQC01000015">
    <property type="protein sequence ID" value="KTR09508.1"/>
    <property type="molecule type" value="Genomic_DNA"/>
</dbReference>